<reference evidence="8" key="1">
    <citation type="submission" date="2016-10" db="EMBL/GenBank/DDBJ databases">
        <authorList>
            <person name="Varghese N."/>
            <person name="Submissions S."/>
        </authorList>
    </citation>
    <scope>NUCLEOTIDE SEQUENCE [LARGE SCALE GENOMIC DNA]</scope>
    <source>
        <strain evidence="8">IBRC-M 10761</strain>
    </source>
</reference>
<dbReference type="InterPro" id="IPR006314">
    <property type="entry name" value="Dyp_peroxidase"/>
</dbReference>
<dbReference type="Proteomes" id="UP000199403">
    <property type="component" value="Unassembled WGS sequence"/>
</dbReference>
<evidence type="ECO:0000256" key="3">
    <source>
        <dbReference type="ARBA" id="ARBA00022617"/>
    </source>
</evidence>
<dbReference type="GO" id="GO:0046872">
    <property type="term" value="F:metal ion binding"/>
    <property type="evidence" value="ECO:0007669"/>
    <property type="project" value="UniProtKB-KW"/>
</dbReference>
<evidence type="ECO:0000256" key="1">
    <source>
        <dbReference type="ARBA" id="ARBA00001970"/>
    </source>
</evidence>
<dbReference type="PANTHER" id="PTHR30521:SF4">
    <property type="entry name" value="DEFERROCHELATASE"/>
    <property type="match status" value="1"/>
</dbReference>
<evidence type="ECO:0000256" key="4">
    <source>
        <dbReference type="ARBA" id="ARBA00022723"/>
    </source>
</evidence>
<gene>
    <name evidence="7" type="ORF">SAMN05192553_104409</name>
</gene>
<dbReference type="AlphaFoldDB" id="A0A1H6ZDP1"/>
<dbReference type="SUPFAM" id="SSF54909">
    <property type="entry name" value="Dimeric alpha+beta barrel"/>
    <property type="match status" value="1"/>
</dbReference>
<dbReference type="STRING" id="1416801.SAMN05192553_104409"/>
<dbReference type="GO" id="GO:0004601">
    <property type="term" value="F:peroxidase activity"/>
    <property type="evidence" value="ECO:0007669"/>
    <property type="project" value="UniProtKB-KW"/>
</dbReference>
<protein>
    <submittedName>
        <fullName evidence="7">Dyp-type peroxidase family</fullName>
    </submittedName>
</protein>
<organism evidence="7 8">
    <name type="scientific">Cyclobacterium xiamenense</name>
    <dbReference type="NCBI Taxonomy" id="1297121"/>
    <lineage>
        <taxon>Bacteria</taxon>
        <taxon>Pseudomonadati</taxon>
        <taxon>Bacteroidota</taxon>
        <taxon>Cytophagia</taxon>
        <taxon>Cytophagales</taxon>
        <taxon>Cyclobacteriaceae</taxon>
        <taxon>Cyclobacterium</taxon>
    </lineage>
</organism>
<evidence type="ECO:0000313" key="8">
    <source>
        <dbReference type="Proteomes" id="UP000199403"/>
    </source>
</evidence>
<comment type="cofactor">
    <cofactor evidence="1">
        <name>heme b</name>
        <dbReference type="ChEBI" id="CHEBI:60344"/>
    </cofactor>
</comment>
<evidence type="ECO:0000256" key="2">
    <source>
        <dbReference type="ARBA" id="ARBA00022559"/>
    </source>
</evidence>
<keyword evidence="2 7" id="KW-0575">Peroxidase</keyword>
<dbReference type="EMBL" id="FNZH01000004">
    <property type="protein sequence ID" value="SEJ51559.1"/>
    <property type="molecule type" value="Genomic_DNA"/>
</dbReference>
<proteinExistence type="predicted"/>
<accession>A0A1H6ZDP1</accession>
<evidence type="ECO:0000256" key="5">
    <source>
        <dbReference type="ARBA" id="ARBA00023002"/>
    </source>
</evidence>
<dbReference type="PROSITE" id="PS51404">
    <property type="entry name" value="DYP_PEROXIDASE"/>
    <property type="match status" value="1"/>
</dbReference>
<dbReference type="PANTHER" id="PTHR30521">
    <property type="entry name" value="DEFERROCHELATASE/PEROXIDASE"/>
    <property type="match status" value="1"/>
</dbReference>
<keyword evidence="8" id="KW-1185">Reference proteome</keyword>
<evidence type="ECO:0000313" key="7">
    <source>
        <dbReference type="EMBL" id="SEJ51559.1"/>
    </source>
</evidence>
<keyword evidence="3" id="KW-0349">Heme</keyword>
<dbReference type="GO" id="GO:0020037">
    <property type="term" value="F:heme binding"/>
    <property type="evidence" value="ECO:0007669"/>
    <property type="project" value="InterPro"/>
</dbReference>
<sequence>MVTKYLIMNKLEKEDIQGLLVRGYGNLPTARYLLYTGTDPGMTLAFIREILPKITPASEKPASEAFQVAFTHPGLAFLQLPDAVLDSFSREFKEGMNDIHRQLILGDTGEHASHHWNWGDEPLHFLLLVYAKDEQQLEKSMAWLDGLSQTHGVQLKQALPTGLLYGQKEHFGFRDDISRPIIRELVGNTELDPETSFPAGEFIMGYKNLYDEFAPAPTVPQALDPQNKLPPHPDYGEQRDLGKNGCYLVFRQMEQRVSDFWQYMKTTAGDADAAIALASKMVGRWPDGSPLTRCPTQPDPSLSDANDFGFWEEDKAGLKCPIGAHIRRTNPRDHLVTERTQKDSREMAAKHRMLRKGRPYGPPLSPELDPHAILQSPDDGSERGLHFICLVTDIRRQFEFVQNNWVNFHKFGGLENDADPIIGNHYQNERRKTDSFSIPEYPVRKVLSGLPNFTVLKGGAYFFFPGIRALHYLSANG</sequence>
<name>A0A1H6ZDP1_9BACT</name>
<keyword evidence="5" id="KW-0560">Oxidoreductase</keyword>
<dbReference type="InterPro" id="IPR011008">
    <property type="entry name" value="Dimeric_a/b-barrel"/>
</dbReference>
<dbReference type="GO" id="GO:0005829">
    <property type="term" value="C:cytosol"/>
    <property type="evidence" value="ECO:0007669"/>
    <property type="project" value="TreeGrafter"/>
</dbReference>
<keyword evidence="4" id="KW-0479">Metal-binding</keyword>
<evidence type="ECO:0000256" key="6">
    <source>
        <dbReference type="ARBA" id="ARBA00023004"/>
    </source>
</evidence>
<keyword evidence="6" id="KW-0408">Iron</keyword>